<evidence type="ECO:0000256" key="2">
    <source>
        <dbReference type="ARBA" id="ARBA00022475"/>
    </source>
</evidence>
<dbReference type="PANTHER" id="PTHR10067">
    <property type="entry name" value="PHOSPHATIDYLSERINE DECARBOXYLASE"/>
    <property type="match status" value="1"/>
</dbReference>
<feature type="chain" id="PRO_5023554685" description="Phosphatidylserine decarboxylase alpha chain" evidence="12">
    <location>
        <begin position="250"/>
        <end position="301"/>
    </location>
</feature>
<keyword evidence="3 12" id="KW-0444">Lipid biosynthesis</keyword>
<dbReference type="OrthoDB" id="9802030at2"/>
<comment type="catalytic activity">
    <reaction evidence="12">
        <text>a 1,2-diacyl-sn-glycero-3-phospho-L-serine + H(+) = a 1,2-diacyl-sn-glycero-3-phosphoethanolamine + CO2</text>
        <dbReference type="Rhea" id="RHEA:20828"/>
        <dbReference type="ChEBI" id="CHEBI:15378"/>
        <dbReference type="ChEBI" id="CHEBI:16526"/>
        <dbReference type="ChEBI" id="CHEBI:57262"/>
        <dbReference type="ChEBI" id="CHEBI:64612"/>
        <dbReference type="EC" id="4.1.1.65"/>
    </reaction>
</comment>
<keyword evidence="7 12" id="KW-0865">Zymogen</keyword>
<evidence type="ECO:0000256" key="1">
    <source>
        <dbReference type="ARBA" id="ARBA00005189"/>
    </source>
</evidence>
<name>A0A4R1K1Q9_9GAMM</name>
<feature type="modified residue" description="Pyruvic acid (Ser); by autocatalysis" evidence="12">
    <location>
        <position position="250"/>
    </location>
</feature>
<dbReference type="InterPro" id="IPR033177">
    <property type="entry name" value="PSD-B"/>
</dbReference>
<dbReference type="NCBIfam" id="TIGR00163">
    <property type="entry name" value="PS_decarb"/>
    <property type="match status" value="1"/>
</dbReference>
<evidence type="ECO:0000313" key="15">
    <source>
        <dbReference type="Proteomes" id="UP000295565"/>
    </source>
</evidence>
<comment type="cofactor">
    <cofactor evidence="12">
        <name>pyruvate</name>
        <dbReference type="ChEBI" id="CHEBI:15361"/>
    </cofactor>
    <text evidence="12">Binds 1 pyruvoyl group covalently per subunit.</text>
</comment>
<keyword evidence="5 12" id="KW-0443">Lipid metabolism</keyword>
<dbReference type="InterPro" id="IPR003817">
    <property type="entry name" value="PS_Dcarbxylase"/>
</dbReference>
<keyword evidence="2 12" id="KW-1003">Cell membrane</keyword>
<comment type="function">
    <text evidence="12">Catalyzes the formation of phosphatidylethanolamine (PtdEtn) from phosphatidylserine (PtdSer).</text>
</comment>
<evidence type="ECO:0000256" key="3">
    <source>
        <dbReference type="ARBA" id="ARBA00022516"/>
    </source>
</evidence>
<feature type="region of interest" description="Disordered" evidence="13">
    <location>
        <begin position="277"/>
        <end position="301"/>
    </location>
</feature>
<evidence type="ECO:0000256" key="7">
    <source>
        <dbReference type="ARBA" id="ARBA00023145"/>
    </source>
</evidence>
<dbReference type="HAMAP" id="MF_00662">
    <property type="entry name" value="PS_decarb_PSD_B_type1"/>
    <property type="match status" value="1"/>
</dbReference>
<keyword evidence="4 12" id="KW-0210">Decarboxylase</keyword>
<gene>
    <name evidence="12" type="primary">psd</name>
    <name evidence="14" type="ORF">EV690_1640</name>
</gene>
<feature type="site" description="Cleavage (non-hydrolytic); by autocatalysis" evidence="12">
    <location>
        <begin position="249"/>
        <end position="250"/>
    </location>
</feature>
<evidence type="ECO:0000256" key="10">
    <source>
        <dbReference type="ARBA" id="ARBA00023264"/>
    </source>
</evidence>
<comment type="caution">
    <text evidence="14">The sequence shown here is derived from an EMBL/GenBank/DDBJ whole genome shotgun (WGS) entry which is preliminary data.</text>
</comment>
<dbReference type="RefSeq" id="WP_131912467.1">
    <property type="nucleotide sequence ID" value="NZ_OU594967.1"/>
</dbReference>
<dbReference type="PANTHER" id="PTHR10067:SF6">
    <property type="entry name" value="PHOSPHATIDYLSERINE DECARBOXYLASE PROENZYME, MITOCHONDRIAL"/>
    <property type="match status" value="1"/>
</dbReference>
<evidence type="ECO:0000256" key="11">
    <source>
        <dbReference type="ARBA" id="ARBA00023317"/>
    </source>
</evidence>
<evidence type="ECO:0000313" key="14">
    <source>
        <dbReference type="EMBL" id="TCK57938.1"/>
    </source>
</evidence>
<dbReference type="AlphaFoldDB" id="A0A4R1K1Q9"/>
<sequence>MLDKLQVAFQYILPKKWLSRLLGYLASARCGRITTWVIHQFIRYYKVDMSEALDSNPQNYPTFNAFFTRELKPNARPLVEGDTTLALPVDGRVSQVGPVRFDRLIQAKGHDYSARELLGGDEALANEFADGQFVTIYLSPKDYHRIHMPIDGTLRTMVHVPGELFSVNPVTAQYVPELFARNERVVTIFDTAIGPMAMVLVGATIVASIETVWAGTIAPAGGQVSTWQYQTPTQVSLKKGEEMGRFKLGSTVILLFGRKAIELASAVRRGEVTRMGAHLGDFRTEPESEPEPWPETETETE</sequence>
<accession>A0A4R1K1Q9</accession>
<evidence type="ECO:0000256" key="12">
    <source>
        <dbReference type="HAMAP-Rule" id="MF_00662"/>
    </source>
</evidence>
<comment type="PTM">
    <text evidence="12">Is synthesized initially as an inactive proenzyme. Formation of the active enzyme involves a self-maturation process in which the active site pyruvoyl group is generated from an internal serine residue via an autocatalytic post-translational modification. Two non-identical subunits are generated from the proenzyme in this reaction, and the pyruvate is formed at the N-terminus of the alpha chain, which is derived from the carboxyl end of the proenzyme. The autoendoproteolytic cleavage occurs by a canonical serine protease mechanism, in which the side chain hydroxyl group of the serine supplies its oxygen atom to form the C-terminus of the beta chain, while the remainder of the serine residue undergoes an oxidative deamination to produce ammonia and the pyruvoyl prosthetic group on the alpha chain. During this reaction, the Ser that is part of the protease active site of the proenzyme becomes the pyruvoyl prosthetic group, which constitutes an essential element of the active site of the mature decarboxylase.</text>
</comment>
<dbReference type="GO" id="GO:0005886">
    <property type="term" value="C:plasma membrane"/>
    <property type="evidence" value="ECO:0007669"/>
    <property type="project" value="UniProtKB-SubCell"/>
</dbReference>
<reference evidence="14 15" key="1">
    <citation type="submission" date="2019-03" db="EMBL/GenBank/DDBJ databases">
        <title>Genomic Encyclopedia of Type Strains, Phase IV (KMG-IV): sequencing the most valuable type-strain genomes for metagenomic binning, comparative biology and taxonomic classification.</title>
        <authorList>
            <person name="Goeker M."/>
        </authorList>
    </citation>
    <scope>NUCLEOTIDE SEQUENCE [LARGE SCALE GENOMIC DNA]</scope>
    <source>
        <strain evidence="14 15">DSM 18577</strain>
    </source>
</reference>
<comment type="subcellular location">
    <subcellularLocation>
        <location evidence="12">Cell membrane</location>
        <topology evidence="12">Peripheral membrane protein</topology>
    </subcellularLocation>
</comment>
<protein>
    <recommendedName>
        <fullName evidence="12">Phosphatidylserine decarboxylase proenzyme</fullName>
        <ecNumber evidence="12">4.1.1.65</ecNumber>
    </recommendedName>
    <component>
        <recommendedName>
            <fullName evidence="12">Phosphatidylserine decarboxylase alpha chain</fullName>
        </recommendedName>
    </component>
    <component>
        <recommendedName>
            <fullName evidence="12">Phosphatidylserine decarboxylase beta chain</fullName>
        </recommendedName>
    </component>
</protein>
<dbReference type="EC" id="4.1.1.65" evidence="12"/>
<comment type="pathway">
    <text evidence="12">Phospholipid metabolism; phosphatidylethanolamine biosynthesis; phosphatidylethanolamine from CDP-diacylglycerol: step 2/2.</text>
</comment>
<feature type="compositionally biased region" description="Acidic residues" evidence="13">
    <location>
        <begin position="287"/>
        <end position="301"/>
    </location>
</feature>
<keyword evidence="11 12" id="KW-0670">Pyruvate</keyword>
<dbReference type="Pfam" id="PF02666">
    <property type="entry name" value="PS_Dcarbxylase"/>
    <property type="match status" value="1"/>
</dbReference>
<evidence type="ECO:0000256" key="13">
    <source>
        <dbReference type="SAM" id="MobiDB-lite"/>
    </source>
</evidence>
<dbReference type="Proteomes" id="UP000295565">
    <property type="component" value="Unassembled WGS sequence"/>
</dbReference>
<evidence type="ECO:0000256" key="5">
    <source>
        <dbReference type="ARBA" id="ARBA00023098"/>
    </source>
</evidence>
<dbReference type="InterPro" id="IPR033178">
    <property type="entry name" value="PSD_type1_pro"/>
</dbReference>
<keyword evidence="9 12" id="KW-0456">Lyase</keyword>
<dbReference type="GO" id="GO:0004609">
    <property type="term" value="F:phosphatidylserine decarboxylase activity"/>
    <property type="evidence" value="ECO:0007669"/>
    <property type="project" value="UniProtKB-UniRule"/>
</dbReference>
<feature type="active site" description="Charge relay system; for autoendoproteolytic cleavage activity" evidence="12">
    <location>
        <position position="90"/>
    </location>
</feature>
<feature type="active site" description="Charge relay system; for autoendoproteolytic cleavage activity" evidence="12">
    <location>
        <position position="147"/>
    </location>
</feature>
<dbReference type="EMBL" id="SMGD01000012">
    <property type="protein sequence ID" value="TCK57938.1"/>
    <property type="molecule type" value="Genomic_DNA"/>
</dbReference>
<dbReference type="UniPathway" id="UPA00558">
    <property type="reaction ID" value="UER00616"/>
</dbReference>
<keyword evidence="10 12" id="KW-1208">Phospholipid metabolism</keyword>
<keyword evidence="8 12" id="KW-0594">Phospholipid biosynthesis</keyword>
<evidence type="ECO:0000256" key="4">
    <source>
        <dbReference type="ARBA" id="ARBA00022793"/>
    </source>
</evidence>
<feature type="active site" description="Charge relay system; for autoendoproteolytic cleavage activity" evidence="12">
    <location>
        <position position="250"/>
    </location>
</feature>
<comment type="pathway">
    <text evidence="1">Lipid metabolism.</text>
</comment>
<evidence type="ECO:0000256" key="8">
    <source>
        <dbReference type="ARBA" id="ARBA00023209"/>
    </source>
</evidence>
<feature type="active site" description="Schiff-base intermediate with substrate; via pyruvic acid; for decarboxylase activity" evidence="12">
    <location>
        <position position="250"/>
    </location>
</feature>
<evidence type="ECO:0000256" key="6">
    <source>
        <dbReference type="ARBA" id="ARBA00023136"/>
    </source>
</evidence>
<evidence type="ECO:0000256" key="9">
    <source>
        <dbReference type="ARBA" id="ARBA00023239"/>
    </source>
</evidence>
<keyword evidence="15" id="KW-1185">Reference proteome</keyword>
<comment type="similarity">
    <text evidence="12">Belongs to the phosphatidylserine decarboxylase family. PSD-B subfamily. Prokaryotic type I sub-subfamily.</text>
</comment>
<keyword evidence="6 12" id="KW-0472">Membrane</keyword>
<comment type="subunit">
    <text evidence="12">Heterodimer of a large membrane-associated beta subunit and a small pyruvoyl-containing alpha subunit.</text>
</comment>
<dbReference type="GO" id="GO:0006646">
    <property type="term" value="P:phosphatidylethanolamine biosynthetic process"/>
    <property type="evidence" value="ECO:0007669"/>
    <property type="project" value="UniProtKB-UniRule"/>
</dbReference>
<feature type="chain" id="PRO_5023554684" description="Phosphatidylserine decarboxylase beta chain" evidence="12">
    <location>
        <begin position="1"/>
        <end position="249"/>
    </location>
</feature>
<proteinExistence type="inferred from homology"/>
<organism evidence="14 15">
    <name type="scientific">Celerinatantimonas diazotrophica</name>
    <dbReference type="NCBI Taxonomy" id="412034"/>
    <lineage>
        <taxon>Bacteria</taxon>
        <taxon>Pseudomonadati</taxon>
        <taxon>Pseudomonadota</taxon>
        <taxon>Gammaproteobacteria</taxon>
        <taxon>Celerinatantimonadaceae</taxon>
        <taxon>Celerinatantimonas</taxon>
    </lineage>
</organism>